<dbReference type="AlphaFoldDB" id="A0A445G7Q2"/>
<feature type="compositionally biased region" description="Pro residues" evidence="1">
    <location>
        <begin position="104"/>
        <end position="114"/>
    </location>
</feature>
<dbReference type="Pfam" id="PF23310">
    <property type="entry name" value="TPR_27"/>
    <property type="match status" value="1"/>
</dbReference>
<dbReference type="InterPro" id="IPR012337">
    <property type="entry name" value="RNaseH-like_sf"/>
</dbReference>
<dbReference type="InterPro" id="IPR057136">
    <property type="entry name" value="At2g35280_TPR_dom"/>
</dbReference>
<dbReference type="PANTHER" id="PTHR46481">
    <property type="entry name" value="ZINC FINGER BED DOMAIN-CONTAINING PROTEIN 4"/>
    <property type="match status" value="1"/>
</dbReference>
<feature type="domain" description="HAT C-terminal dimerisation" evidence="2">
    <location>
        <begin position="303"/>
        <end position="368"/>
    </location>
</feature>
<evidence type="ECO:0000256" key="1">
    <source>
        <dbReference type="SAM" id="MobiDB-lite"/>
    </source>
</evidence>
<feature type="region of interest" description="Disordered" evidence="1">
    <location>
        <begin position="74"/>
        <end position="118"/>
    </location>
</feature>
<feature type="domain" description="At2g35280-like TPR" evidence="3">
    <location>
        <begin position="377"/>
        <end position="408"/>
    </location>
</feature>
<dbReference type="SUPFAM" id="SSF53098">
    <property type="entry name" value="Ribonuclease H-like"/>
    <property type="match status" value="1"/>
</dbReference>
<keyword evidence="5" id="KW-1185">Reference proteome</keyword>
<reference evidence="4 5" key="1">
    <citation type="submission" date="2018-09" db="EMBL/GenBank/DDBJ databases">
        <title>A high-quality reference genome of wild soybean provides a powerful tool to mine soybean genomes.</title>
        <authorList>
            <person name="Xie M."/>
            <person name="Chung C.Y.L."/>
            <person name="Li M.-W."/>
            <person name="Wong F.-L."/>
            <person name="Chan T.-F."/>
            <person name="Lam H.-M."/>
        </authorList>
    </citation>
    <scope>NUCLEOTIDE SEQUENCE [LARGE SCALE GENOMIC DNA]</scope>
    <source>
        <strain evidence="5">cv. W05</strain>
        <tissue evidence="4">Hypocotyl of etiolated seedlings</tissue>
    </source>
</reference>
<evidence type="ECO:0000259" key="3">
    <source>
        <dbReference type="Pfam" id="PF23310"/>
    </source>
</evidence>
<gene>
    <name evidence="4" type="ORF">D0Y65_046059</name>
</gene>
<dbReference type="Pfam" id="PF05699">
    <property type="entry name" value="Dimer_Tnp_hAT"/>
    <property type="match status" value="1"/>
</dbReference>
<name>A0A445G7Q2_GLYSO</name>
<dbReference type="EMBL" id="QZWG01000017">
    <property type="protein sequence ID" value="RZB57227.1"/>
    <property type="molecule type" value="Genomic_DNA"/>
</dbReference>
<dbReference type="Proteomes" id="UP000289340">
    <property type="component" value="Chromosome 17"/>
</dbReference>
<dbReference type="InterPro" id="IPR008906">
    <property type="entry name" value="HATC_C_dom"/>
</dbReference>
<dbReference type="GO" id="GO:0046983">
    <property type="term" value="F:protein dimerization activity"/>
    <property type="evidence" value="ECO:0007669"/>
    <property type="project" value="InterPro"/>
</dbReference>
<dbReference type="PANTHER" id="PTHR46481:SF8">
    <property type="entry name" value="ZINC FINGER BED DOMAIN-CONTAINING PROTEIN RICESLEEPER 1-LIKE"/>
    <property type="match status" value="1"/>
</dbReference>
<evidence type="ECO:0000313" key="4">
    <source>
        <dbReference type="EMBL" id="RZB57227.1"/>
    </source>
</evidence>
<evidence type="ECO:0000313" key="5">
    <source>
        <dbReference type="Proteomes" id="UP000289340"/>
    </source>
</evidence>
<accession>A0A445G7Q2</accession>
<dbReference type="InterPro" id="IPR052035">
    <property type="entry name" value="ZnF_BED_domain_contain"/>
</dbReference>
<evidence type="ECO:0000259" key="2">
    <source>
        <dbReference type="Pfam" id="PF05699"/>
    </source>
</evidence>
<comment type="caution">
    <text evidence="4">The sequence shown here is derived from an EMBL/GenBank/DDBJ whole genome shotgun (WGS) entry which is preliminary data.</text>
</comment>
<protein>
    <submittedName>
        <fullName evidence="4">Zinc finger BED domain-containing protein RICESLEEPER 2</fullName>
    </submittedName>
</protein>
<proteinExistence type="predicted"/>
<sequence>MYPLLFSVTITQVDVPSTCTTKDVPSNVLRQRILRRQWHFLKVAHWLINHQTIEASNTQSNNEEVQTMNVTYGNSERQDESNNDGCSNVEKAQKKRKHGEAAPLAPPSTNPTPTNPIAGEPGRVFTITVDNASSNDVAISYLKNRMENWNTHPLKGEHMHVRCCAHILNLVVNDGLKEYHPSISSRIRNAVRYVRASPSRMERFKICISEARILDKSTMQLDVPTRWNSTYIMLESALKFQKAFKRLGEKCAECDIASQGQQHENYATHSLERRPPEIDEAENSFAAGFEKIVENNENLNKNEVDLYLMESLEKKGNSTFDILTWWKVNSNKYPILSLIHRDVLAMPVSTVASESAFSTGEDDHVYRFKSLEKLPLVSLAWFTKDESKSSFLKRCKESGNAEIVYCEAI</sequence>
<organism evidence="4 5">
    <name type="scientific">Glycine soja</name>
    <name type="common">Wild soybean</name>
    <dbReference type="NCBI Taxonomy" id="3848"/>
    <lineage>
        <taxon>Eukaryota</taxon>
        <taxon>Viridiplantae</taxon>
        <taxon>Streptophyta</taxon>
        <taxon>Embryophyta</taxon>
        <taxon>Tracheophyta</taxon>
        <taxon>Spermatophyta</taxon>
        <taxon>Magnoliopsida</taxon>
        <taxon>eudicotyledons</taxon>
        <taxon>Gunneridae</taxon>
        <taxon>Pentapetalae</taxon>
        <taxon>rosids</taxon>
        <taxon>fabids</taxon>
        <taxon>Fabales</taxon>
        <taxon>Fabaceae</taxon>
        <taxon>Papilionoideae</taxon>
        <taxon>50 kb inversion clade</taxon>
        <taxon>NPAAA clade</taxon>
        <taxon>indigoferoid/millettioid clade</taxon>
        <taxon>Phaseoleae</taxon>
        <taxon>Glycine</taxon>
        <taxon>Glycine subgen. Soja</taxon>
    </lineage>
</organism>